<evidence type="ECO:0008006" key="3">
    <source>
        <dbReference type="Google" id="ProtNLM"/>
    </source>
</evidence>
<dbReference type="EMBL" id="JAVFWL010000002">
    <property type="protein sequence ID" value="KAK6734520.1"/>
    <property type="molecule type" value="Genomic_DNA"/>
</dbReference>
<accession>A0ABR1CAR1</accession>
<comment type="caution">
    <text evidence="1">The sequence shown here is derived from an EMBL/GenBank/DDBJ whole genome shotgun (WGS) entry which is preliminary data.</text>
</comment>
<keyword evidence="2" id="KW-1185">Reference proteome</keyword>
<dbReference type="Proteomes" id="UP001303046">
    <property type="component" value="Unassembled WGS sequence"/>
</dbReference>
<evidence type="ECO:0000313" key="1">
    <source>
        <dbReference type="EMBL" id="KAK6734520.1"/>
    </source>
</evidence>
<sequence length="100" mass="10732">MLVMDNSKWLHGDSPYLPSWTPTAPWVSSTAISGAICQEHGATLISLSVQKGNGKINNANAKNTRASDRRPTINSQATHEWMEGLLPGRGFDVIIGFGPG</sequence>
<reference evidence="1 2" key="1">
    <citation type="submission" date="2023-08" db="EMBL/GenBank/DDBJ databases">
        <title>A Necator americanus chromosomal reference genome.</title>
        <authorList>
            <person name="Ilik V."/>
            <person name="Petrzelkova K.J."/>
            <person name="Pardy F."/>
            <person name="Fuh T."/>
            <person name="Niatou-Singa F.S."/>
            <person name="Gouil Q."/>
            <person name="Baker L."/>
            <person name="Ritchie M.E."/>
            <person name="Jex A.R."/>
            <person name="Gazzola D."/>
            <person name="Li H."/>
            <person name="Toshio Fujiwara R."/>
            <person name="Zhan B."/>
            <person name="Aroian R.V."/>
            <person name="Pafco B."/>
            <person name="Schwarz E.M."/>
        </authorList>
    </citation>
    <scope>NUCLEOTIDE SEQUENCE [LARGE SCALE GENOMIC DNA]</scope>
    <source>
        <strain evidence="1 2">Aroian</strain>
        <tissue evidence="1">Whole animal</tissue>
    </source>
</reference>
<evidence type="ECO:0000313" key="2">
    <source>
        <dbReference type="Proteomes" id="UP001303046"/>
    </source>
</evidence>
<organism evidence="1 2">
    <name type="scientific">Necator americanus</name>
    <name type="common">Human hookworm</name>
    <dbReference type="NCBI Taxonomy" id="51031"/>
    <lineage>
        <taxon>Eukaryota</taxon>
        <taxon>Metazoa</taxon>
        <taxon>Ecdysozoa</taxon>
        <taxon>Nematoda</taxon>
        <taxon>Chromadorea</taxon>
        <taxon>Rhabditida</taxon>
        <taxon>Rhabditina</taxon>
        <taxon>Rhabditomorpha</taxon>
        <taxon>Strongyloidea</taxon>
        <taxon>Ancylostomatidae</taxon>
        <taxon>Bunostominae</taxon>
        <taxon>Necator</taxon>
    </lineage>
</organism>
<protein>
    <recommendedName>
        <fullName evidence="3">SRCR domain-containing protein</fullName>
    </recommendedName>
</protein>
<name>A0ABR1CAR1_NECAM</name>
<proteinExistence type="predicted"/>
<gene>
    <name evidence="1" type="primary">Necator_chrII.g5776</name>
    <name evidence="1" type="ORF">RB195_017983</name>
</gene>